<dbReference type="EMBL" id="AMRI01000022">
    <property type="protein sequence ID" value="EKE69884.1"/>
    <property type="molecule type" value="Genomic_DNA"/>
</dbReference>
<proteinExistence type="predicted"/>
<gene>
    <name evidence="1" type="ORF">B3C1_14390</name>
</gene>
<dbReference type="Proteomes" id="UP000006755">
    <property type="component" value="Unassembled WGS sequence"/>
</dbReference>
<reference evidence="1 2" key="1">
    <citation type="journal article" date="2012" name="J. Bacteriol.">
        <title>Genome Sequence of Gallaecimonas xiamenensis Type Strain 3-C-1.</title>
        <authorList>
            <person name="Lai Q."/>
            <person name="Wang L."/>
            <person name="Wang W."/>
            <person name="Shao Z."/>
        </authorList>
    </citation>
    <scope>NUCLEOTIDE SEQUENCE [LARGE SCALE GENOMIC DNA]</scope>
    <source>
        <strain evidence="1 2">3-C-1</strain>
    </source>
</reference>
<sequence>MLANGFKPPVEVVATETIIYQLRLRLGEKILWITQGGSAPLRFVSASQACRWLWDLGIRKATLVTEGYCDAEVGGGSDPGLSHLLSFPDRP</sequence>
<evidence type="ECO:0000313" key="2">
    <source>
        <dbReference type="Proteomes" id="UP000006755"/>
    </source>
</evidence>
<dbReference type="AlphaFoldDB" id="K2JGV2"/>
<comment type="caution">
    <text evidence="1">The sequence shown here is derived from an EMBL/GenBank/DDBJ whole genome shotgun (WGS) entry which is preliminary data.</text>
</comment>
<dbReference type="STRING" id="745411.B3C1_14390"/>
<accession>K2JGV2</accession>
<evidence type="ECO:0000313" key="1">
    <source>
        <dbReference type="EMBL" id="EKE69884.1"/>
    </source>
</evidence>
<protein>
    <submittedName>
        <fullName evidence="1">Uncharacterized protein</fullName>
    </submittedName>
</protein>
<name>K2JGV2_9GAMM</name>
<keyword evidence="2" id="KW-1185">Reference proteome</keyword>
<organism evidence="1 2">
    <name type="scientific">Gallaecimonas xiamenensis 3-C-1</name>
    <dbReference type="NCBI Taxonomy" id="745411"/>
    <lineage>
        <taxon>Bacteria</taxon>
        <taxon>Pseudomonadati</taxon>
        <taxon>Pseudomonadota</taxon>
        <taxon>Gammaproteobacteria</taxon>
        <taxon>Enterobacterales</taxon>
        <taxon>Gallaecimonadaceae</taxon>
        <taxon>Gallaecimonas</taxon>
    </lineage>
</organism>